<feature type="compositionally biased region" description="Low complexity" evidence="1">
    <location>
        <begin position="86"/>
        <end position="104"/>
    </location>
</feature>
<dbReference type="OrthoDB" id="345168at2"/>
<feature type="compositionally biased region" description="Low complexity" evidence="1">
    <location>
        <begin position="51"/>
        <end position="77"/>
    </location>
</feature>
<comment type="caution">
    <text evidence="2">The sequence shown here is derived from an EMBL/GenBank/DDBJ whole genome shotgun (WGS) entry which is preliminary data.</text>
</comment>
<protein>
    <submittedName>
        <fullName evidence="2">Uncharacterized protein</fullName>
    </submittedName>
</protein>
<reference evidence="2" key="1">
    <citation type="journal article" date="2019" name="PLoS Negl. Trop. Dis.">
        <title>Revisiting the worldwide diversity of Leptospira species in the environment.</title>
        <authorList>
            <person name="Vincent A.T."/>
            <person name="Schiettekatte O."/>
            <person name="Bourhy P."/>
            <person name="Veyrier F.J."/>
            <person name="Picardeau M."/>
        </authorList>
    </citation>
    <scope>NUCLEOTIDE SEQUENCE [LARGE SCALE GENOMIC DNA]</scope>
    <source>
        <strain evidence="2">201702451</strain>
    </source>
</reference>
<organism evidence="2 3">
    <name type="scientific">Leptospira jelokensis</name>
    <dbReference type="NCBI Taxonomy" id="2484931"/>
    <lineage>
        <taxon>Bacteria</taxon>
        <taxon>Pseudomonadati</taxon>
        <taxon>Spirochaetota</taxon>
        <taxon>Spirochaetia</taxon>
        <taxon>Leptospirales</taxon>
        <taxon>Leptospiraceae</taxon>
        <taxon>Leptospira</taxon>
    </lineage>
</organism>
<dbReference type="EMBL" id="RQGH01000026">
    <property type="protein sequence ID" value="TGL64960.1"/>
    <property type="molecule type" value="Genomic_DNA"/>
</dbReference>
<feature type="region of interest" description="Disordered" evidence="1">
    <location>
        <begin position="51"/>
        <end position="104"/>
    </location>
</feature>
<gene>
    <name evidence="2" type="ORF">EHQ62_10175</name>
</gene>
<proteinExistence type="predicted"/>
<accession>A0A4Z0ZY85</accession>
<evidence type="ECO:0000313" key="3">
    <source>
        <dbReference type="Proteomes" id="UP000297567"/>
    </source>
</evidence>
<keyword evidence="3" id="KW-1185">Reference proteome</keyword>
<name>A0A4Z0ZY85_9LEPT</name>
<sequence>MNPFFQSGKLVLMKLAFGIFAISVFFASCNEIKLVSTEDILDLLKDDGYSNANSQSNSSQSSSQNQSSENGSSQNLNYYGLTDSPTGTNTFGSTGSTVGNPLGY</sequence>
<evidence type="ECO:0000313" key="2">
    <source>
        <dbReference type="EMBL" id="TGL64960.1"/>
    </source>
</evidence>
<dbReference type="AlphaFoldDB" id="A0A4Z0ZY85"/>
<evidence type="ECO:0000256" key="1">
    <source>
        <dbReference type="SAM" id="MobiDB-lite"/>
    </source>
</evidence>
<dbReference type="RefSeq" id="WP_135642490.1">
    <property type="nucleotide sequence ID" value="NZ_RQGH01000026.1"/>
</dbReference>
<dbReference type="Proteomes" id="UP000297567">
    <property type="component" value="Unassembled WGS sequence"/>
</dbReference>